<dbReference type="Gene3D" id="3.20.20.140">
    <property type="entry name" value="Metal-dependent hydrolases"/>
    <property type="match status" value="1"/>
</dbReference>
<dbReference type="STRING" id="36842.SAMN02194393_02954"/>
<dbReference type="PANTHER" id="PTHR22642">
    <property type="entry name" value="IMIDAZOLONEPROPIONASE"/>
    <property type="match status" value="1"/>
</dbReference>
<dbReference type="CDD" id="cd01300">
    <property type="entry name" value="YtcJ_like"/>
    <property type="match status" value="1"/>
</dbReference>
<evidence type="ECO:0000313" key="3">
    <source>
        <dbReference type="Proteomes" id="UP000190285"/>
    </source>
</evidence>
<dbReference type="SUPFAM" id="SSF51338">
    <property type="entry name" value="Composite domain of metallo-dependent hydrolases"/>
    <property type="match status" value="1"/>
</dbReference>
<dbReference type="OrthoDB" id="9767366at2"/>
<dbReference type="Pfam" id="PF07969">
    <property type="entry name" value="Amidohydro_3"/>
    <property type="match status" value="1"/>
</dbReference>
<sequence>MDLILKNGKVATMDSLGTIAEAIGIKDGKIDIIGTNDEVLRRKSSNTEIIDLNNRLVLPGFIDSHMHMLNYGYTSQQLALGDSRSVDDLIKSGARYLGDKQIKKGNWVLGRGWNQDYFIEKRFPNRKDLDKISLDHPICFTRACGHVAVANSRAIEIVKDKRDEGIENTNIDWELGFFKEDALDVLYSSIEAPSVQEIKNMIIKAAGDFIKSGITSVQTDDFNAMPDNDYRKVLKAYKELIEEGKLSVRVYEQCLLPDEEELKSFLNRGYKTGTGDERFKIGPLKLLIDGSLGAGTALLCDGYYDDPSTYGVSVYTQDELNDIVLLAHKNEMQIAIHAIGDKAMYMALDSIKNANESFYREDPRHGVVHCQITDEELIDRFREENIIAYIQPIFLDYDLHIVEERVGKEKAKKTYNWKTMMNKGINLSGGSDTPVVGFNIMENIYSAVTRMDLNGYPKNGWLPEERLTVDEAIKLFTVNGAYASFEENIKGSLEVGKLADMVVLSQNVFEIDKEKIREVDVLMTIIDGKIVFKV</sequence>
<evidence type="ECO:0000313" key="2">
    <source>
        <dbReference type="EMBL" id="SKC76205.1"/>
    </source>
</evidence>
<dbReference type="SUPFAM" id="SSF51556">
    <property type="entry name" value="Metallo-dependent hydrolases"/>
    <property type="match status" value="1"/>
</dbReference>
<dbReference type="GO" id="GO:0016810">
    <property type="term" value="F:hydrolase activity, acting on carbon-nitrogen (but not peptide) bonds"/>
    <property type="evidence" value="ECO:0007669"/>
    <property type="project" value="InterPro"/>
</dbReference>
<dbReference type="InterPro" id="IPR033932">
    <property type="entry name" value="YtcJ-like"/>
</dbReference>
<protein>
    <recommendedName>
        <fullName evidence="1">Amidohydrolase 3 domain-containing protein</fullName>
    </recommendedName>
</protein>
<name>A0A1T5LKA7_9FIRM</name>
<reference evidence="2 3" key="1">
    <citation type="submission" date="2017-02" db="EMBL/GenBank/DDBJ databases">
        <authorList>
            <person name="Peterson S.W."/>
        </authorList>
    </citation>
    <scope>NUCLEOTIDE SEQUENCE [LARGE SCALE GENOMIC DNA]</scope>
    <source>
        <strain evidence="2 3">M1</strain>
    </source>
</reference>
<dbReference type="Proteomes" id="UP000190285">
    <property type="component" value="Unassembled WGS sequence"/>
</dbReference>
<evidence type="ECO:0000259" key="1">
    <source>
        <dbReference type="Pfam" id="PF07969"/>
    </source>
</evidence>
<dbReference type="RefSeq" id="WP_079492618.1">
    <property type="nucleotide sequence ID" value="NZ_FUZT01000007.1"/>
</dbReference>
<proteinExistence type="predicted"/>
<accession>A0A1T5LKA7</accession>
<organism evidence="2 3">
    <name type="scientific">Maledivibacter halophilus</name>
    <dbReference type="NCBI Taxonomy" id="36842"/>
    <lineage>
        <taxon>Bacteria</taxon>
        <taxon>Bacillati</taxon>
        <taxon>Bacillota</taxon>
        <taxon>Clostridia</taxon>
        <taxon>Peptostreptococcales</taxon>
        <taxon>Caminicellaceae</taxon>
        <taxon>Maledivibacter</taxon>
    </lineage>
</organism>
<dbReference type="AlphaFoldDB" id="A0A1T5LKA7"/>
<gene>
    <name evidence="2" type="ORF">SAMN02194393_02954</name>
</gene>
<feature type="domain" description="Amidohydrolase 3" evidence="1">
    <location>
        <begin position="48"/>
        <end position="532"/>
    </location>
</feature>
<keyword evidence="3" id="KW-1185">Reference proteome</keyword>
<dbReference type="Gene3D" id="3.10.310.70">
    <property type="match status" value="1"/>
</dbReference>
<dbReference type="InterPro" id="IPR013108">
    <property type="entry name" value="Amidohydro_3"/>
</dbReference>
<dbReference type="InterPro" id="IPR032466">
    <property type="entry name" value="Metal_Hydrolase"/>
</dbReference>
<dbReference type="EMBL" id="FUZT01000007">
    <property type="protein sequence ID" value="SKC76205.1"/>
    <property type="molecule type" value="Genomic_DNA"/>
</dbReference>
<dbReference type="PANTHER" id="PTHR22642:SF2">
    <property type="entry name" value="PROTEIN LONG AFTER FAR-RED 3"/>
    <property type="match status" value="1"/>
</dbReference>
<dbReference type="Gene3D" id="2.30.40.10">
    <property type="entry name" value="Urease, subunit C, domain 1"/>
    <property type="match status" value="1"/>
</dbReference>
<dbReference type="InterPro" id="IPR011059">
    <property type="entry name" value="Metal-dep_hydrolase_composite"/>
</dbReference>